<dbReference type="GO" id="GO:0016020">
    <property type="term" value="C:membrane"/>
    <property type="evidence" value="ECO:0007669"/>
    <property type="project" value="InterPro"/>
</dbReference>
<name>A0A914PT94_9BILA</name>
<feature type="transmembrane region" description="Helical" evidence="2">
    <location>
        <begin position="131"/>
        <end position="154"/>
    </location>
</feature>
<reference evidence="4" key="1">
    <citation type="submission" date="2022-11" db="UniProtKB">
        <authorList>
            <consortium name="WormBaseParasite"/>
        </authorList>
    </citation>
    <scope>IDENTIFICATION</scope>
</reference>
<proteinExistence type="inferred from homology"/>
<dbReference type="PANTHER" id="PTHR47518">
    <property type="entry name" value="SERPENTINE RECEPTOR CLASS EPSILON-13-RELATED"/>
    <property type="match status" value="1"/>
</dbReference>
<keyword evidence="2" id="KW-0812">Transmembrane</keyword>
<feature type="transmembrane region" description="Helical" evidence="2">
    <location>
        <begin position="166"/>
        <end position="187"/>
    </location>
</feature>
<dbReference type="Proteomes" id="UP000887578">
    <property type="component" value="Unplaced"/>
</dbReference>
<accession>A0A914PT94</accession>
<dbReference type="InterPro" id="IPR052854">
    <property type="entry name" value="Serpentine_rcpt_epsilon"/>
</dbReference>
<evidence type="ECO:0000256" key="1">
    <source>
        <dbReference type="ARBA" id="ARBA00006803"/>
    </source>
</evidence>
<feature type="transmembrane region" description="Helical" evidence="2">
    <location>
        <begin position="12"/>
        <end position="34"/>
    </location>
</feature>
<dbReference type="Pfam" id="PF03125">
    <property type="entry name" value="Sre"/>
    <property type="match status" value="1"/>
</dbReference>
<comment type="similarity">
    <text evidence="1">Belongs to the nematode receptor-like protein sre family.</text>
</comment>
<dbReference type="PANTHER" id="PTHR47518:SF11">
    <property type="entry name" value="SERPENTINE RECEPTOR, CLASS E (EPSILON)-RELATED"/>
    <property type="match status" value="1"/>
</dbReference>
<keyword evidence="2" id="KW-1133">Transmembrane helix</keyword>
<dbReference type="WBParaSite" id="PDA_v2.g21404.t1">
    <property type="protein sequence ID" value="PDA_v2.g21404.t1"/>
    <property type="gene ID" value="PDA_v2.g21404"/>
</dbReference>
<dbReference type="AlphaFoldDB" id="A0A914PT94"/>
<feature type="transmembrane region" description="Helical" evidence="2">
    <location>
        <begin position="46"/>
        <end position="70"/>
    </location>
</feature>
<sequence length="232" mass="27116">MYYKSVKVLHLLALEGIGLSALTQICYIIIAILLDKFYSNLGTIVNYFLLYSLIKIRFLFIIFIFDRFYATLFLKKYEKGQRYCYILFVIASVTSSLLHYWNTSMKAKSAFKRLSLAERYQVNENIRYMRIILPFIITCCILSLTCNIILLAFIYGAKLSTRQNIIAFQIVFALFTFSQIAAIIYRWKLSQYISSSRQQTKTNSVSIIAREIDVHFVSLRNSWENQALKINS</sequence>
<evidence type="ECO:0000313" key="3">
    <source>
        <dbReference type="Proteomes" id="UP000887578"/>
    </source>
</evidence>
<keyword evidence="3" id="KW-1185">Reference proteome</keyword>
<feature type="transmembrane region" description="Helical" evidence="2">
    <location>
        <begin position="82"/>
        <end position="101"/>
    </location>
</feature>
<organism evidence="3 4">
    <name type="scientific">Panagrolaimus davidi</name>
    <dbReference type="NCBI Taxonomy" id="227884"/>
    <lineage>
        <taxon>Eukaryota</taxon>
        <taxon>Metazoa</taxon>
        <taxon>Ecdysozoa</taxon>
        <taxon>Nematoda</taxon>
        <taxon>Chromadorea</taxon>
        <taxon>Rhabditida</taxon>
        <taxon>Tylenchina</taxon>
        <taxon>Panagrolaimomorpha</taxon>
        <taxon>Panagrolaimoidea</taxon>
        <taxon>Panagrolaimidae</taxon>
        <taxon>Panagrolaimus</taxon>
    </lineage>
</organism>
<evidence type="ECO:0000256" key="2">
    <source>
        <dbReference type="SAM" id="Phobius"/>
    </source>
</evidence>
<protein>
    <submittedName>
        <fullName evidence="4">Uncharacterized protein</fullName>
    </submittedName>
</protein>
<dbReference type="InterPro" id="IPR004151">
    <property type="entry name" value="7TM_GPCR_serpentine_rcpt_Sre"/>
</dbReference>
<evidence type="ECO:0000313" key="4">
    <source>
        <dbReference type="WBParaSite" id="PDA_v2.g21404.t1"/>
    </source>
</evidence>
<dbReference type="GO" id="GO:0007606">
    <property type="term" value="P:sensory perception of chemical stimulus"/>
    <property type="evidence" value="ECO:0007669"/>
    <property type="project" value="InterPro"/>
</dbReference>
<keyword evidence="2" id="KW-0472">Membrane</keyword>